<dbReference type="InterPro" id="IPR016164">
    <property type="entry name" value="FAD-linked_Oxase-like_C"/>
</dbReference>
<dbReference type="SUPFAM" id="SSF56176">
    <property type="entry name" value="FAD-binding/transporter-associated domain-like"/>
    <property type="match status" value="1"/>
</dbReference>
<dbReference type="Pfam" id="PF09129">
    <property type="entry name" value="Chol_subst-bind"/>
    <property type="match status" value="1"/>
</dbReference>
<dbReference type="SUPFAM" id="SSF55103">
    <property type="entry name" value="FAD-linked oxidases, C-terminal domain"/>
    <property type="match status" value="1"/>
</dbReference>
<dbReference type="Gene3D" id="3.40.462.10">
    <property type="entry name" value="FAD-linked oxidases, C-terminal domain"/>
    <property type="match status" value="1"/>
</dbReference>
<dbReference type="Proteomes" id="UP000316256">
    <property type="component" value="Unassembled WGS sequence"/>
</dbReference>
<evidence type="ECO:0000256" key="1">
    <source>
        <dbReference type="ARBA" id="ARBA00022630"/>
    </source>
</evidence>
<dbReference type="Pfam" id="PF01565">
    <property type="entry name" value="FAD_binding_4"/>
    <property type="match status" value="1"/>
</dbReference>
<dbReference type="GO" id="GO:0016899">
    <property type="term" value="F:oxidoreductase activity, acting on the CH-OH group of donors, oxygen as acceptor"/>
    <property type="evidence" value="ECO:0007669"/>
    <property type="project" value="InterPro"/>
</dbReference>
<dbReference type="InterPro" id="IPR016170">
    <property type="entry name" value="Cytok_DH_C_sf"/>
</dbReference>
<dbReference type="InterPro" id="IPR006094">
    <property type="entry name" value="Oxid_FAD_bind_N"/>
</dbReference>
<evidence type="ECO:0000256" key="3">
    <source>
        <dbReference type="ARBA" id="ARBA00023002"/>
    </source>
</evidence>
<dbReference type="Gene3D" id="1.10.45.10">
    <property type="entry name" value="Vanillyl-alcohol Oxidase, Chain A, domain 4"/>
    <property type="match status" value="1"/>
</dbReference>
<dbReference type="InterPro" id="IPR016171">
    <property type="entry name" value="Vanillyl_alc_oxidase_C-sub2"/>
</dbReference>
<organism evidence="5 6">
    <name type="scientific">Rhodococcus spelaei</name>
    <dbReference type="NCBI Taxonomy" id="2546320"/>
    <lineage>
        <taxon>Bacteria</taxon>
        <taxon>Bacillati</taxon>
        <taxon>Actinomycetota</taxon>
        <taxon>Actinomycetes</taxon>
        <taxon>Mycobacteriales</taxon>
        <taxon>Nocardiaceae</taxon>
        <taxon>Rhodococcus</taxon>
    </lineage>
</organism>
<evidence type="ECO:0000259" key="4">
    <source>
        <dbReference type="PROSITE" id="PS51387"/>
    </source>
</evidence>
<protein>
    <submittedName>
        <fullName evidence="5">FAD-binding protein</fullName>
    </submittedName>
</protein>
<dbReference type="Gene3D" id="3.30.43.10">
    <property type="entry name" value="Uridine Diphospho-n-acetylenolpyruvylglucosamine Reductase, domain 2"/>
    <property type="match status" value="1"/>
</dbReference>
<dbReference type="InterPro" id="IPR016166">
    <property type="entry name" value="FAD-bd_PCMH"/>
</dbReference>
<dbReference type="InterPro" id="IPR010031">
    <property type="entry name" value="FAD_lactone_oxidase-like"/>
</dbReference>
<keyword evidence="1" id="KW-0285">Flavoprotein</keyword>
<dbReference type="EMBL" id="VIGH01000001">
    <property type="protein sequence ID" value="TQF74568.1"/>
    <property type="molecule type" value="Genomic_DNA"/>
</dbReference>
<sequence length="594" mass="64361">MLRRVGILAVHGGEDVNAQNLSRRGFLAAAGATALTGLAWTPAQALSSSDPRATLPVPPGFPDGIALFQQGYENWVREIVFDEVWTCTPRDAGDVVRLANWAHANGYRLRPRGSMHGWSPLTLVPGQNIDRVVLVDTVTRMNSITVHNSPEAGHSTVTAAPGAMLGAVLSELQDHGLGFANSPAIGELTIAGVLAINAHGATLSADNETSVPGASFGSLSNLITALSAVVWDDAEGAYVQRDFLRSDPEIRPLLTHLGRTFVTSVTLQAGANYRMRCQSFVDIPWQELFAPPGSPGRTFESYIAKSGRVEAIWFPFTDTPLLKVWTPTPTKPPKSREVTGPYNYPYADSIPKPVTDLLAQILGGVGAATPLFGQAQLGVFQAGLAATNGADLWGWSKDVMFYLRATTARMTAAGGVVITKRSNIARVINEFTTWHDRRQKELQAKGQYPINGPFEVRLCGLDDQSEVMVESAGGPVISALRPRPDHPEWDTAIWMNVVGAPGTPGQAAYFREVEQFMRSNYSGDYATFRPEWSKGWAFTDKAGFVDDETIETVIPQTYRAGVPAGDNWDSARAAFNAHDPHRIFSNPLLDKLLP</sequence>
<dbReference type="InterPro" id="IPR036318">
    <property type="entry name" value="FAD-bd_PCMH-like_sf"/>
</dbReference>
<keyword evidence="2" id="KW-0274">FAD</keyword>
<dbReference type="InterPro" id="IPR006311">
    <property type="entry name" value="TAT_signal"/>
</dbReference>
<dbReference type="OrthoDB" id="1489106at2"/>
<keyword evidence="6" id="KW-1185">Reference proteome</keyword>
<dbReference type="InterPro" id="IPR016167">
    <property type="entry name" value="FAD-bd_PCMH_sub1"/>
</dbReference>
<dbReference type="PANTHER" id="PTHR43762:SF1">
    <property type="entry name" value="D-ARABINONO-1,4-LACTONE OXIDASE"/>
    <property type="match status" value="1"/>
</dbReference>
<dbReference type="PANTHER" id="PTHR43762">
    <property type="entry name" value="L-GULONOLACTONE OXIDASE"/>
    <property type="match status" value="1"/>
</dbReference>
<gene>
    <name evidence="5" type="ORF">FK531_00150</name>
</gene>
<name>A0A541BQP0_9NOCA</name>
<dbReference type="PROSITE" id="PS51387">
    <property type="entry name" value="FAD_PCMH"/>
    <property type="match status" value="1"/>
</dbReference>
<dbReference type="InterPro" id="IPR015213">
    <property type="entry name" value="Cholesterol_OX_subst-bd"/>
</dbReference>
<dbReference type="RefSeq" id="WP_142094654.1">
    <property type="nucleotide sequence ID" value="NZ_VIGH01000001.1"/>
</dbReference>
<evidence type="ECO:0000313" key="5">
    <source>
        <dbReference type="EMBL" id="TQF74568.1"/>
    </source>
</evidence>
<evidence type="ECO:0000256" key="2">
    <source>
        <dbReference type="ARBA" id="ARBA00022827"/>
    </source>
</evidence>
<comment type="caution">
    <text evidence="5">The sequence shown here is derived from an EMBL/GenBank/DDBJ whole genome shotgun (WGS) entry which is preliminary data.</text>
</comment>
<dbReference type="PROSITE" id="PS51318">
    <property type="entry name" value="TAT"/>
    <property type="match status" value="1"/>
</dbReference>
<dbReference type="Gene3D" id="3.30.465.10">
    <property type="match status" value="1"/>
</dbReference>
<accession>A0A541BQP0</accession>
<dbReference type="AlphaFoldDB" id="A0A541BQP0"/>
<proteinExistence type="predicted"/>
<dbReference type="InterPro" id="IPR016169">
    <property type="entry name" value="FAD-bd_PCMH_sub2"/>
</dbReference>
<dbReference type="GO" id="GO:0071949">
    <property type="term" value="F:FAD binding"/>
    <property type="evidence" value="ECO:0007669"/>
    <property type="project" value="InterPro"/>
</dbReference>
<feature type="domain" description="FAD-binding PCMH-type" evidence="4">
    <location>
        <begin position="78"/>
        <end position="272"/>
    </location>
</feature>
<reference evidence="5 6" key="1">
    <citation type="submission" date="2019-06" db="EMBL/GenBank/DDBJ databases">
        <title>Rhodococcus spaelei sp. nov., isolated from a cave.</title>
        <authorList>
            <person name="Lee S.D."/>
        </authorList>
    </citation>
    <scope>NUCLEOTIDE SEQUENCE [LARGE SCALE GENOMIC DNA]</scope>
    <source>
        <strain evidence="5 6">C9-5</strain>
    </source>
</reference>
<keyword evidence="3" id="KW-0560">Oxidoreductase</keyword>
<evidence type="ECO:0000313" key="6">
    <source>
        <dbReference type="Proteomes" id="UP000316256"/>
    </source>
</evidence>